<dbReference type="Proteomes" id="UP000666240">
    <property type="component" value="Unassembled WGS sequence"/>
</dbReference>
<name>A0A8J7R6H2_9HYPH</name>
<dbReference type="Gene3D" id="2.40.180.10">
    <property type="entry name" value="Catalase core domain"/>
    <property type="match status" value="1"/>
</dbReference>
<evidence type="ECO:0000256" key="1">
    <source>
        <dbReference type="SAM" id="MobiDB-lite"/>
    </source>
</evidence>
<keyword evidence="3" id="KW-1185">Reference proteome</keyword>
<sequence>MDAHRKGFEPFDPQLTVADPSEEETARELDQQMAKIRETTFEDSGHAIRSVHAKSHGLIEAELEVLGGLPRVLAQGLFAKPARYPAIMRFSTNPGDILPDSVSTPRGLAIKILDVEGERLSGATERRTQDFIMVNGPTFSAPNGEAFLQNLKLLAATTDRGEGLKKAVSAALRGLESTVEAFGGESAALKSLGGQPQTHILGETFFTQLAQRYGNNIAKLSLAPISANLKALTDKPLPAAGDPNAIRDAVVTFFAQEGGEWELRVQLCTALDEMPIEPANKEWDPVKSPYLPVARVRAKPQTAWSAERSRAVDDGMGFNPWNGIVEHWPLGPLMRMRRRAYQHSQEFRSERNGCPVHEPNAASLPGS</sequence>
<dbReference type="SUPFAM" id="SSF56634">
    <property type="entry name" value="Heme-dependent catalase-like"/>
    <property type="match status" value="1"/>
</dbReference>
<dbReference type="PANTHER" id="PTHR36195:SF4">
    <property type="entry name" value="DOMAIN PROTEIN, PUTATIVE (AFU_ORTHOLOGUE AFUA_5G01990)-RELATED"/>
    <property type="match status" value="1"/>
</dbReference>
<proteinExistence type="predicted"/>
<gene>
    <name evidence="2" type="ORF">J5Y06_19600</name>
</gene>
<dbReference type="InterPro" id="IPR020835">
    <property type="entry name" value="Catalase_sf"/>
</dbReference>
<protein>
    <submittedName>
        <fullName evidence="2">Catalase family protein</fullName>
    </submittedName>
</protein>
<dbReference type="PANTHER" id="PTHR36195">
    <property type="entry name" value="DOMAIN PROTEIN, PUTATIVE (AFU_ORTHOLOGUE AFUA_5G01990)-RELATED-RELATED"/>
    <property type="match status" value="1"/>
</dbReference>
<accession>A0A8J7R6H2</accession>
<organism evidence="2 3">
    <name type="scientific">Tianweitania sediminis</name>
    <dbReference type="NCBI Taxonomy" id="1502156"/>
    <lineage>
        <taxon>Bacteria</taxon>
        <taxon>Pseudomonadati</taxon>
        <taxon>Pseudomonadota</taxon>
        <taxon>Alphaproteobacteria</taxon>
        <taxon>Hyphomicrobiales</taxon>
        <taxon>Phyllobacteriaceae</taxon>
        <taxon>Tianweitania</taxon>
    </lineage>
</organism>
<dbReference type="EMBL" id="JAGIYY010000009">
    <property type="protein sequence ID" value="MBP0440860.1"/>
    <property type="molecule type" value="Genomic_DNA"/>
</dbReference>
<evidence type="ECO:0000313" key="3">
    <source>
        <dbReference type="Proteomes" id="UP000666240"/>
    </source>
</evidence>
<comment type="caution">
    <text evidence="2">The sequence shown here is derived from an EMBL/GenBank/DDBJ whole genome shotgun (WGS) entry which is preliminary data.</text>
</comment>
<feature type="region of interest" description="Disordered" evidence="1">
    <location>
        <begin position="1"/>
        <end position="25"/>
    </location>
</feature>
<feature type="region of interest" description="Disordered" evidence="1">
    <location>
        <begin position="344"/>
        <end position="367"/>
    </location>
</feature>
<dbReference type="RefSeq" id="WP_209336883.1">
    <property type="nucleotide sequence ID" value="NZ_JAGIYY010000009.1"/>
</dbReference>
<evidence type="ECO:0000313" key="2">
    <source>
        <dbReference type="EMBL" id="MBP0440860.1"/>
    </source>
</evidence>
<dbReference type="GO" id="GO:0020037">
    <property type="term" value="F:heme binding"/>
    <property type="evidence" value="ECO:0007669"/>
    <property type="project" value="InterPro"/>
</dbReference>
<dbReference type="CDD" id="cd08152">
    <property type="entry name" value="y4iL_like"/>
    <property type="match status" value="1"/>
</dbReference>
<reference evidence="2" key="1">
    <citation type="submission" date="2021-03" db="EMBL/GenBank/DDBJ databases">
        <title>Genome sequencing and assembly of Tianweitania sediminis.</title>
        <authorList>
            <person name="Chhetri G."/>
        </authorList>
    </citation>
    <scope>NUCLEOTIDE SEQUENCE</scope>
    <source>
        <strain evidence="2">Z8</strain>
    </source>
</reference>
<dbReference type="AlphaFoldDB" id="A0A8J7R6H2"/>